<keyword evidence="3" id="KW-1185">Reference proteome</keyword>
<feature type="compositionally biased region" description="Basic and acidic residues" evidence="1">
    <location>
        <begin position="29"/>
        <end position="41"/>
    </location>
</feature>
<gene>
    <name evidence="2" type="ORF">EURHEDRAFT_417930</name>
</gene>
<feature type="compositionally biased region" description="Acidic residues" evidence="1">
    <location>
        <begin position="44"/>
        <end position="55"/>
    </location>
</feature>
<dbReference type="RefSeq" id="XP_040633662.1">
    <property type="nucleotide sequence ID" value="XM_040783311.1"/>
</dbReference>
<evidence type="ECO:0000256" key="1">
    <source>
        <dbReference type="SAM" id="MobiDB-lite"/>
    </source>
</evidence>
<reference evidence="3" key="1">
    <citation type="journal article" date="2014" name="Nat. Commun.">
        <title>Genomic adaptations of the halophilic Dead Sea filamentous fungus Eurotium rubrum.</title>
        <authorList>
            <person name="Kis-Papo T."/>
            <person name="Weig A.R."/>
            <person name="Riley R."/>
            <person name="Persoh D."/>
            <person name="Salamov A."/>
            <person name="Sun H."/>
            <person name="Lipzen A."/>
            <person name="Wasser S.P."/>
            <person name="Rambold G."/>
            <person name="Grigoriev I.V."/>
            <person name="Nevo E."/>
        </authorList>
    </citation>
    <scope>NUCLEOTIDE SEQUENCE [LARGE SCALE GENOMIC DNA]</scope>
    <source>
        <strain evidence="3">CBS 135680</strain>
    </source>
</reference>
<dbReference type="GeneID" id="63698435"/>
<dbReference type="EMBL" id="KK088486">
    <property type="protein sequence ID" value="EYE89972.1"/>
    <property type="molecule type" value="Genomic_DNA"/>
</dbReference>
<organism evidence="2 3">
    <name type="scientific">Aspergillus ruber (strain CBS 135680)</name>
    <dbReference type="NCBI Taxonomy" id="1388766"/>
    <lineage>
        <taxon>Eukaryota</taxon>
        <taxon>Fungi</taxon>
        <taxon>Dikarya</taxon>
        <taxon>Ascomycota</taxon>
        <taxon>Pezizomycotina</taxon>
        <taxon>Eurotiomycetes</taxon>
        <taxon>Eurotiomycetidae</taxon>
        <taxon>Eurotiales</taxon>
        <taxon>Aspergillaceae</taxon>
        <taxon>Aspergillus</taxon>
        <taxon>Aspergillus subgen. Aspergillus</taxon>
    </lineage>
</organism>
<dbReference type="STRING" id="1388766.A0A017RZ74"/>
<dbReference type="OrthoDB" id="4507940at2759"/>
<proteinExistence type="predicted"/>
<feature type="region of interest" description="Disordered" evidence="1">
    <location>
        <begin position="27"/>
        <end position="119"/>
    </location>
</feature>
<dbReference type="AlphaFoldDB" id="A0A017RZ74"/>
<dbReference type="HOGENOM" id="CLU_2061017_0_0_1"/>
<name>A0A017RZ74_ASPRC</name>
<sequence>MLFMCTSRFDLKEEQRAMINEYLSYEEVQADREEKDTKASEFDPISDNEEDDEGDLIQIQQISQVPGGKSQGKQQRSIASMPEGGCENEDDEPTLPLPQQRMSGRVRKRPRLLEGYEVQ</sequence>
<dbReference type="Proteomes" id="UP000019804">
    <property type="component" value="Unassembled WGS sequence"/>
</dbReference>
<accession>A0A017RZ74</accession>
<protein>
    <submittedName>
        <fullName evidence="2">Uncharacterized protein</fullName>
    </submittedName>
</protein>
<evidence type="ECO:0000313" key="3">
    <source>
        <dbReference type="Proteomes" id="UP000019804"/>
    </source>
</evidence>
<evidence type="ECO:0000313" key="2">
    <source>
        <dbReference type="EMBL" id="EYE89972.1"/>
    </source>
</evidence>